<feature type="domain" description="N-acetyltransferase" evidence="1">
    <location>
        <begin position="14"/>
        <end position="175"/>
    </location>
</feature>
<keyword evidence="3" id="KW-1185">Reference proteome</keyword>
<evidence type="ECO:0000313" key="2">
    <source>
        <dbReference type="EMBL" id="OPH57843.1"/>
    </source>
</evidence>
<keyword evidence="2" id="KW-0808">Transferase</keyword>
<dbReference type="SUPFAM" id="SSF55729">
    <property type="entry name" value="Acyl-CoA N-acyltransferases (Nat)"/>
    <property type="match status" value="1"/>
</dbReference>
<dbReference type="EMBL" id="MBTG01000012">
    <property type="protein sequence ID" value="OPH57843.1"/>
    <property type="molecule type" value="Genomic_DNA"/>
</dbReference>
<dbReference type="STRING" id="1469647.BC351_04950"/>
<dbReference type="PANTHER" id="PTHR43792:SF9">
    <property type="entry name" value="RIBOSOMAL-PROTEIN-ALANINE ACETYLTRANSFERASE"/>
    <property type="match status" value="1"/>
</dbReference>
<dbReference type="InterPro" id="IPR051531">
    <property type="entry name" value="N-acetyltransferase"/>
</dbReference>
<evidence type="ECO:0000313" key="3">
    <source>
        <dbReference type="Proteomes" id="UP000190626"/>
    </source>
</evidence>
<reference evidence="3" key="1">
    <citation type="submission" date="2016-07" db="EMBL/GenBank/DDBJ databases">
        <authorList>
            <person name="Florea S."/>
            <person name="Webb J.S."/>
            <person name="Jaromczyk J."/>
            <person name="Schardl C.L."/>
        </authorList>
    </citation>
    <scope>NUCLEOTIDE SEQUENCE [LARGE SCALE GENOMIC DNA]</scope>
    <source>
        <strain evidence="3">CY1</strain>
    </source>
</reference>
<protein>
    <submittedName>
        <fullName evidence="2">GCN5 family acetyltransferase</fullName>
    </submittedName>
</protein>
<dbReference type="GO" id="GO:0008999">
    <property type="term" value="F:protein-N-terminal-alanine acetyltransferase activity"/>
    <property type="evidence" value="ECO:0007669"/>
    <property type="project" value="TreeGrafter"/>
</dbReference>
<comment type="caution">
    <text evidence="2">The sequence shown here is derived from an EMBL/GenBank/DDBJ whole genome shotgun (WGS) entry which is preliminary data.</text>
</comment>
<dbReference type="InterPro" id="IPR016181">
    <property type="entry name" value="Acyl_CoA_acyltransferase"/>
</dbReference>
<evidence type="ECO:0000259" key="1">
    <source>
        <dbReference type="PROSITE" id="PS51186"/>
    </source>
</evidence>
<sequence>MNFGTFPVVKTERFLLRQMTIEDAPAVFEIFSDADVTKDMGEDPFKSIEQAEDLIHFMNNLFIENKAIRWGIINKEDNTLIGTCGYNGWEIHRGSRGEIAYDLGKKYWRKGYMTEILKSLISFGFETMGLYRIEAFTNVDATPSINLLKKAGFNQDGVLRGYSSSQGVYVDNRCFSLLKSEWK</sequence>
<organism evidence="2 3">
    <name type="scientific">Paenibacillus ferrarius</name>
    <dbReference type="NCBI Taxonomy" id="1469647"/>
    <lineage>
        <taxon>Bacteria</taxon>
        <taxon>Bacillati</taxon>
        <taxon>Bacillota</taxon>
        <taxon>Bacilli</taxon>
        <taxon>Bacillales</taxon>
        <taxon>Paenibacillaceae</taxon>
        <taxon>Paenibacillus</taxon>
    </lineage>
</organism>
<gene>
    <name evidence="2" type="ORF">BC351_04950</name>
</gene>
<dbReference type="PANTHER" id="PTHR43792">
    <property type="entry name" value="GNAT FAMILY, PUTATIVE (AFU_ORTHOLOGUE AFUA_3G00765)-RELATED-RELATED"/>
    <property type="match status" value="1"/>
</dbReference>
<dbReference type="Gene3D" id="3.40.630.30">
    <property type="match status" value="1"/>
</dbReference>
<proteinExistence type="predicted"/>
<accession>A0A1V4HL97</accession>
<dbReference type="InterPro" id="IPR000182">
    <property type="entry name" value="GNAT_dom"/>
</dbReference>
<dbReference type="RefSeq" id="WP_079413484.1">
    <property type="nucleotide sequence ID" value="NZ_MBTG01000012.1"/>
</dbReference>
<dbReference type="Proteomes" id="UP000190626">
    <property type="component" value="Unassembled WGS sequence"/>
</dbReference>
<name>A0A1V4HL97_9BACL</name>
<dbReference type="Pfam" id="PF13302">
    <property type="entry name" value="Acetyltransf_3"/>
    <property type="match status" value="1"/>
</dbReference>
<dbReference type="GO" id="GO:0005737">
    <property type="term" value="C:cytoplasm"/>
    <property type="evidence" value="ECO:0007669"/>
    <property type="project" value="TreeGrafter"/>
</dbReference>
<dbReference type="OrthoDB" id="9785602at2"/>
<dbReference type="AlphaFoldDB" id="A0A1V4HL97"/>
<dbReference type="PROSITE" id="PS51186">
    <property type="entry name" value="GNAT"/>
    <property type="match status" value="1"/>
</dbReference>